<evidence type="ECO:0000256" key="9">
    <source>
        <dbReference type="SAM" id="SignalP"/>
    </source>
</evidence>
<dbReference type="SUPFAM" id="SSF54897">
    <property type="entry name" value="Protease propeptides/inhibitors"/>
    <property type="match status" value="1"/>
</dbReference>
<dbReference type="EMBL" id="CDHN01000002">
    <property type="protein sequence ID" value="CEJ87305.1"/>
    <property type="molecule type" value="Genomic_DNA"/>
</dbReference>
<name>A0A0A1TG36_9HYPO</name>
<comment type="subcellular location">
    <subcellularLocation>
        <location evidence="1">Secreted</location>
        <location evidence="1">Extracellular space</location>
    </subcellularLocation>
</comment>
<keyword evidence="5 8" id="KW-0720">Serine protease</keyword>
<reference evidence="11 12" key="1">
    <citation type="journal article" date="2015" name="Genome Announc.">
        <title>Draft Genome Sequence and Gene Annotation of the Entomopathogenic Fungus Verticillium hemipterigenum.</title>
        <authorList>
            <person name="Horn F."/>
            <person name="Habel A."/>
            <person name="Scharf D.H."/>
            <person name="Dworschak J."/>
            <person name="Brakhage A.A."/>
            <person name="Guthke R."/>
            <person name="Hertweck C."/>
            <person name="Linde J."/>
        </authorList>
    </citation>
    <scope>NUCLEOTIDE SEQUENCE [LARGE SCALE GENOMIC DNA]</scope>
</reference>
<dbReference type="OrthoDB" id="409122at2759"/>
<dbReference type="GO" id="GO:0046872">
    <property type="term" value="F:metal ion binding"/>
    <property type="evidence" value="ECO:0007669"/>
    <property type="project" value="UniProtKB-UniRule"/>
</dbReference>
<keyword evidence="2 8" id="KW-0645">Protease</keyword>
<evidence type="ECO:0000259" key="10">
    <source>
        <dbReference type="PROSITE" id="PS51695"/>
    </source>
</evidence>
<feature type="binding site" evidence="8">
    <location>
        <position position="557"/>
    </location>
    <ligand>
        <name>Ca(2+)</name>
        <dbReference type="ChEBI" id="CHEBI:29108"/>
    </ligand>
</feature>
<dbReference type="Pfam" id="PF09286">
    <property type="entry name" value="Pro-kuma_activ"/>
    <property type="match status" value="1"/>
</dbReference>
<evidence type="ECO:0000313" key="12">
    <source>
        <dbReference type="Proteomes" id="UP000039046"/>
    </source>
</evidence>
<dbReference type="GO" id="GO:0008240">
    <property type="term" value="F:tripeptidyl-peptidase activity"/>
    <property type="evidence" value="ECO:0007669"/>
    <property type="project" value="TreeGrafter"/>
</dbReference>
<dbReference type="InterPro" id="IPR030400">
    <property type="entry name" value="Sedolisin_dom"/>
</dbReference>
<keyword evidence="6 8" id="KW-0106">Calcium</keyword>
<dbReference type="InterPro" id="IPR050819">
    <property type="entry name" value="Tripeptidyl-peptidase_I"/>
</dbReference>
<dbReference type="Proteomes" id="UP000039046">
    <property type="component" value="Unassembled WGS sequence"/>
</dbReference>
<dbReference type="PROSITE" id="PS51695">
    <property type="entry name" value="SEDOLISIN"/>
    <property type="match status" value="1"/>
</dbReference>
<accession>A0A0A1TG36</accession>
<comment type="cofactor">
    <cofactor evidence="8">
        <name>Ca(2+)</name>
        <dbReference type="ChEBI" id="CHEBI:29108"/>
    </cofactor>
    <text evidence="8">Binds 1 Ca(2+) ion per subunit.</text>
</comment>
<dbReference type="AlphaFoldDB" id="A0A0A1TG36"/>
<sequence length="576" mass="61745">MLPTLYTLLALAATASAAPSLDVTIHKLLGAPTILEKVAAPGSWQTVGKPSPETTMTLQIALKQGNIQGLHAKLNDISDHNSPNYGKWLSKEEIKAFTAPKDDDAEKVHQWLRAIGVSQDAISQPSPDWIHIELPVHKAEELLKTEYSIFKHDATGRTMARALQYSVPKSLHSVIDTIQPTVSFVYNQQAQAVKAIPASSALPATNASNSDCTKNFTPSCVRKLYNVDYKGTGKSSIAAFLANGDDAVHTDMPLFLSRNDPTTPNTTDYQDYYIGKKITPDADNAEPSLDIQLQVSLAYPNPAGIFHIGPSGDFYDELLAFTNFLNTNKTTPHVVSLSYASAEHDTANQYTTRVCDEFAKATARGITIITSSGDYGVGALDSYCTGSFRPTYPAGCPWLTSVGGTELTADGSKEVAANFSLLDRGSSGGGFSNLYGVPDWQSADTAAYIKTIPDTYEGKYNKSGRGIPDVAMIGTPIPIVYKGDDYQAQGTSASTPIFAALITQINDYRIANGKSALGFINKRLYTDKTVRAAFRDITSGSNPNCGTGGFNATKGWDPVTGLGSIDFAALRKAFAA</sequence>
<dbReference type="SMART" id="SM00944">
    <property type="entry name" value="Pro-kuma_activ"/>
    <property type="match status" value="1"/>
</dbReference>
<evidence type="ECO:0000256" key="1">
    <source>
        <dbReference type="ARBA" id="ARBA00004239"/>
    </source>
</evidence>
<evidence type="ECO:0000256" key="2">
    <source>
        <dbReference type="ARBA" id="ARBA00022670"/>
    </source>
</evidence>
<feature type="domain" description="Peptidase S53" evidence="10">
    <location>
        <begin position="215"/>
        <end position="576"/>
    </location>
</feature>
<feature type="binding site" evidence="8">
    <location>
        <position position="537"/>
    </location>
    <ligand>
        <name>Ca(2+)</name>
        <dbReference type="ChEBI" id="CHEBI:29108"/>
    </ligand>
</feature>
<dbReference type="InterPro" id="IPR036852">
    <property type="entry name" value="Peptidase_S8/S53_dom_sf"/>
</dbReference>
<dbReference type="Gene3D" id="3.40.50.200">
    <property type="entry name" value="Peptidase S8/S53 domain"/>
    <property type="match status" value="1"/>
</dbReference>
<dbReference type="HOGENOM" id="CLU_013783_3_0_1"/>
<feature type="active site" description="Charge relay system" evidence="8">
    <location>
        <position position="290"/>
    </location>
</feature>
<dbReference type="GO" id="GO:0005576">
    <property type="term" value="C:extracellular region"/>
    <property type="evidence" value="ECO:0007669"/>
    <property type="project" value="UniProtKB-SubCell"/>
</dbReference>
<evidence type="ECO:0000256" key="8">
    <source>
        <dbReference type="PROSITE-ProRule" id="PRU01032"/>
    </source>
</evidence>
<organism evidence="11 12">
    <name type="scientific">[Torrubiella] hemipterigena</name>
    <dbReference type="NCBI Taxonomy" id="1531966"/>
    <lineage>
        <taxon>Eukaryota</taxon>
        <taxon>Fungi</taxon>
        <taxon>Dikarya</taxon>
        <taxon>Ascomycota</taxon>
        <taxon>Pezizomycotina</taxon>
        <taxon>Sordariomycetes</taxon>
        <taxon>Hypocreomycetidae</taxon>
        <taxon>Hypocreales</taxon>
        <taxon>Clavicipitaceae</taxon>
        <taxon>Clavicipitaceae incertae sedis</taxon>
        <taxon>'Torrubiella' clade</taxon>
    </lineage>
</organism>
<feature type="active site" description="Charge relay system" evidence="8">
    <location>
        <position position="492"/>
    </location>
</feature>
<keyword evidence="3 8" id="KW-0479">Metal-binding</keyword>
<dbReference type="InterPro" id="IPR015366">
    <property type="entry name" value="S53_propep"/>
</dbReference>
<dbReference type="GO" id="GO:0006508">
    <property type="term" value="P:proteolysis"/>
    <property type="evidence" value="ECO:0007669"/>
    <property type="project" value="UniProtKB-KW"/>
</dbReference>
<evidence type="ECO:0000313" key="11">
    <source>
        <dbReference type="EMBL" id="CEJ87305.1"/>
    </source>
</evidence>
<protein>
    <recommendedName>
        <fullName evidence="10">Peptidase S53 domain-containing protein</fullName>
    </recommendedName>
</protein>
<dbReference type="CDD" id="cd11377">
    <property type="entry name" value="Pro-peptidase_S53"/>
    <property type="match status" value="1"/>
</dbReference>
<dbReference type="CDD" id="cd04056">
    <property type="entry name" value="Peptidases_S53"/>
    <property type="match status" value="1"/>
</dbReference>
<evidence type="ECO:0000256" key="7">
    <source>
        <dbReference type="ARBA" id="ARBA00023145"/>
    </source>
</evidence>
<dbReference type="PANTHER" id="PTHR14218">
    <property type="entry name" value="PROTEASE S8 TRIPEPTIDYL PEPTIDASE I CLN2"/>
    <property type="match status" value="1"/>
</dbReference>
<feature type="signal peptide" evidence="9">
    <location>
        <begin position="1"/>
        <end position="17"/>
    </location>
</feature>
<feature type="binding site" evidence="8">
    <location>
        <position position="555"/>
    </location>
    <ligand>
        <name>Ca(2+)</name>
        <dbReference type="ChEBI" id="CHEBI:29108"/>
    </ligand>
</feature>
<evidence type="ECO:0000256" key="6">
    <source>
        <dbReference type="ARBA" id="ARBA00022837"/>
    </source>
</evidence>
<dbReference type="GO" id="GO:0004252">
    <property type="term" value="F:serine-type endopeptidase activity"/>
    <property type="evidence" value="ECO:0007669"/>
    <property type="project" value="UniProtKB-UniRule"/>
</dbReference>
<evidence type="ECO:0000256" key="3">
    <source>
        <dbReference type="ARBA" id="ARBA00022723"/>
    </source>
</evidence>
<keyword evidence="7" id="KW-0865">Zymogen</keyword>
<keyword evidence="9" id="KW-0732">Signal</keyword>
<gene>
    <name evidence="11" type="ORF">VHEMI04372</name>
</gene>
<keyword evidence="4 8" id="KW-0378">Hydrolase</keyword>
<feature type="binding site" evidence="8">
    <location>
        <position position="536"/>
    </location>
    <ligand>
        <name>Ca(2+)</name>
        <dbReference type="ChEBI" id="CHEBI:29108"/>
    </ligand>
</feature>
<dbReference type="SUPFAM" id="SSF52743">
    <property type="entry name" value="Subtilisin-like"/>
    <property type="match status" value="1"/>
</dbReference>
<feature type="active site" description="Charge relay system" evidence="8">
    <location>
        <position position="286"/>
    </location>
</feature>
<keyword evidence="12" id="KW-1185">Reference proteome</keyword>
<dbReference type="PANTHER" id="PTHR14218:SF15">
    <property type="entry name" value="TRIPEPTIDYL-PEPTIDASE 1"/>
    <property type="match status" value="1"/>
</dbReference>
<proteinExistence type="predicted"/>
<feature type="chain" id="PRO_5001979620" description="Peptidase S53 domain-containing protein" evidence="9">
    <location>
        <begin position="18"/>
        <end position="576"/>
    </location>
</feature>
<evidence type="ECO:0000256" key="4">
    <source>
        <dbReference type="ARBA" id="ARBA00022801"/>
    </source>
</evidence>
<evidence type="ECO:0000256" key="5">
    <source>
        <dbReference type="ARBA" id="ARBA00022825"/>
    </source>
</evidence>